<dbReference type="PANTHER" id="PTHR42865">
    <property type="entry name" value="PROTON/GLUTAMATE-ASPARTATE SYMPORTER"/>
    <property type="match status" value="1"/>
</dbReference>
<dbReference type="Gene3D" id="1.10.3860.10">
    <property type="entry name" value="Sodium:dicarboxylate symporter"/>
    <property type="match status" value="1"/>
</dbReference>
<evidence type="ECO:0000313" key="9">
    <source>
        <dbReference type="EMBL" id="HIW06184.1"/>
    </source>
</evidence>
<dbReference type="NCBIfam" id="NF008440">
    <property type="entry name" value="PRK11283.1"/>
    <property type="match status" value="1"/>
</dbReference>
<dbReference type="Proteomes" id="UP000823934">
    <property type="component" value="Unassembled WGS sequence"/>
</dbReference>
<sequence>MPNLGIQILIALVLGIIAGIILHDHSSKIWIIDNIFYPAGQILIIMIKMIVVPIVVSTLTVGIAGGENTRDLGKMGLKTIIYFEIITTIAIIVGIIAANIFQPGSGLDLQSLVQADISSYSHTIEEMSDSSRSPFVTTLLSIFPSNVFAAMSNNNSMLAVIFFSVLFGLGLATLPKEQKTPVIQVLQGVSGAMFKVTNMIMRYAPIGVFALIATTVANFGYESLYPLLKLALLVYGTIVFFAIVVLGFVAFICGINIFTLLKILKDELILAYTTASSETVLPRIMEKMERYGAPSKVTGFVIPIGYSFNLDGSTLYQSIAAIFLAQISGVDLSITDQIILVITLMLTSKGIAGVPGVSIVVLLATIGTVGIPLESVAYIIGIDRILDMARTALNVVGNALAALVIAKWEGCFDTKKAKNYFKDNQDLE</sequence>
<evidence type="ECO:0000256" key="8">
    <source>
        <dbReference type="SAM" id="Phobius"/>
    </source>
</evidence>
<dbReference type="GO" id="GO:0015293">
    <property type="term" value="F:symporter activity"/>
    <property type="evidence" value="ECO:0007669"/>
    <property type="project" value="UniProtKB-KW"/>
</dbReference>
<comment type="caution">
    <text evidence="9">The sequence shown here is derived from an EMBL/GenBank/DDBJ whole genome shotgun (WGS) entry which is preliminary data.</text>
</comment>
<keyword evidence="5" id="KW-0769">Symport</keyword>
<dbReference type="GO" id="GO:0006835">
    <property type="term" value="P:dicarboxylic acid transport"/>
    <property type="evidence" value="ECO:0007669"/>
    <property type="project" value="TreeGrafter"/>
</dbReference>
<keyword evidence="6 8" id="KW-1133">Transmembrane helix</keyword>
<dbReference type="PRINTS" id="PR00173">
    <property type="entry name" value="EDTRNSPORT"/>
</dbReference>
<feature type="transmembrane region" description="Helical" evidence="8">
    <location>
        <begin position="35"/>
        <end position="60"/>
    </location>
</feature>
<dbReference type="AlphaFoldDB" id="A0A9D1TUM5"/>
<feature type="transmembrane region" description="Helical" evidence="8">
    <location>
        <begin position="233"/>
        <end position="261"/>
    </location>
</feature>
<dbReference type="PANTHER" id="PTHR42865:SF7">
    <property type="entry name" value="PROTON_GLUTAMATE-ASPARTATE SYMPORTER"/>
    <property type="match status" value="1"/>
</dbReference>
<feature type="transmembrane region" description="Helical" evidence="8">
    <location>
        <begin position="319"/>
        <end position="345"/>
    </location>
</feature>
<evidence type="ECO:0000256" key="5">
    <source>
        <dbReference type="ARBA" id="ARBA00022847"/>
    </source>
</evidence>
<evidence type="ECO:0000313" key="10">
    <source>
        <dbReference type="Proteomes" id="UP000823934"/>
    </source>
</evidence>
<keyword evidence="3" id="KW-1003">Cell membrane</keyword>
<keyword evidence="2" id="KW-0813">Transport</keyword>
<evidence type="ECO:0000256" key="3">
    <source>
        <dbReference type="ARBA" id="ARBA00022475"/>
    </source>
</evidence>
<feature type="transmembrane region" description="Helical" evidence="8">
    <location>
        <begin position="357"/>
        <end position="380"/>
    </location>
</feature>
<gene>
    <name evidence="9" type="primary">gltP</name>
    <name evidence="9" type="ORF">H9889_02495</name>
</gene>
<dbReference type="GO" id="GO:0005886">
    <property type="term" value="C:plasma membrane"/>
    <property type="evidence" value="ECO:0007669"/>
    <property type="project" value="UniProtKB-SubCell"/>
</dbReference>
<dbReference type="InterPro" id="IPR018107">
    <property type="entry name" value="Na-dicarboxylate_symporter_CS"/>
</dbReference>
<dbReference type="EMBL" id="DXHP01000056">
    <property type="protein sequence ID" value="HIW06184.1"/>
    <property type="molecule type" value="Genomic_DNA"/>
</dbReference>
<dbReference type="SUPFAM" id="SSF118215">
    <property type="entry name" value="Proton glutamate symport protein"/>
    <property type="match status" value="1"/>
</dbReference>
<feature type="transmembrane region" description="Helical" evidence="8">
    <location>
        <begin position="6"/>
        <end position="23"/>
    </location>
</feature>
<evidence type="ECO:0000256" key="1">
    <source>
        <dbReference type="ARBA" id="ARBA00004651"/>
    </source>
</evidence>
<feature type="transmembrane region" description="Helical" evidence="8">
    <location>
        <begin position="203"/>
        <end position="221"/>
    </location>
</feature>
<evidence type="ECO:0000256" key="7">
    <source>
        <dbReference type="ARBA" id="ARBA00023136"/>
    </source>
</evidence>
<protein>
    <submittedName>
        <fullName evidence="9">Glutamate/aspartate:proton symporter GltP</fullName>
    </submittedName>
</protein>
<reference evidence="9" key="1">
    <citation type="journal article" date="2021" name="PeerJ">
        <title>Extensive microbial diversity within the chicken gut microbiome revealed by metagenomics and culture.</title>
        <authorList>
            <person name="Gilroy R."/>
            <person name="Ravi A."/>
            <person name="Getino M."/>
            <person name="Pursley I."/>
            <person name="Horton D.L."/>
            <person name="Alikhan N.F."/>
            <person name="Baker D."/>
            <person name="Gharbi K."/>
            <person name="Hall N."/>
            <person name="Watson M."/>
            <person name="Adriaenssens E.M."/>
            <person name="Foster-Nyarko E."/>
            <person name="Jarju S."/>
            <person name="Secka A."/>
            <person name="Antonio M."/>
            <person name="Oren A."/>
            <person name="Chaudhuri R.R."/>
            <person name="La Ragione R."/>
            <person name="Hildebrand F."/>
            <person name="Pallen M.J."/>
        </authorList>
    </citation>
    <scope>NUCLEOTIDE SEQUENCE</scope>
    <source>
        <strain evidence="9">CHK160-9182</strain>
    </source>
</reference>
<keyword evidence="7 8" id="KW-0472">Membrane</keyword>
<accession>A0A9D1TUM5</accession>
<dbReference type="Pfam" id="PF00375">
    <property type="entry name" value="SDF"/>
    <property type="match status" value="1"/>
</dbReference>
<dbReference type="InterPro" id="IPR001991">
    <property type="entry name" value="Na-dicarboxylate_symporter"/>
</dbReference>
<feature type="transmembrane region" description="Helical" evidence="8">
    <location>
        <begin position="80"/>
        <end position="101"/>
    </location>
</feature>
<feature type="transmembrane region" description="Helical" evidence="8">
    <location>
        <begin position="157"/>
        <end position="174"/>
    </location>
</feature>
<dbReference type="FunFam" id="1.10.3860.10:FF:000001">
    <property type="entry name" value="C4-dicarboxylate transport protein"/>
    <property type="match status" value="1"/>
</dbReference>
<comment type="subcellular location">
    <subcellularLocation>
        <location evidence="1">Cell membrane</location>
        <topology evidence="1">Multi-pass membrane protein</topology>
    </subcellularLocation>
</comment>
<evidence type="ECO:0000256" key="2">
    <source>
        <dbReference type="ARBA" id="ARBA00022448"/>
    </source>
</evidence>
<name>A0A9D1TUM5_9GAMM</name>
<reference evidence="9" key="2">
    <citation type="submission" date="2021-04" db="EMBL/GenBank/DDBJ databases">
        <authorList>
            <person name="Gilroy R."/>
        </authorList>
    </citation>
    <scope>NUCLEOTIDE SEQUENCE</scope>
    <source>
        <strain evidence="9">CHK160-9182</strain>
    </source>
</reference>
<evidence type="ECO:0000256" key="6">
    <source>
        <dbReference type="ARBA" id="ARBA00022989"/>
    </source>
</evidence>
<dbReference type="PROSITE" id="PS00714">
    <property type="entry name" value="NA_DICARBOXYL_SYMP_2"/>
    <property type="match status" value="1"/>
</dbReference>
<organism evidence="9 10">
    <name type="scientific">Candidatus Ignatzschineria merdigallinarum</name>
    <dbReference type="NCBI Taxonomy" id="2838621"/>
    <lineage>
        <taxon>Bacteria</taxon>
        <taxon>Pseudomonadati</taxon>
        <taxon>Pseudomonadota</taxon>
        <taxon>Gammaproteobacteria</taxon>
        <taxon>Cardiobacteriales</taxon>
        <taxon>Ignatzschineriaceae</taxon>
        <taxon>Ignatzschineria</taxon>
    </lineage>
</organism>
<dbReference type="InterPro" id="IPR036458">
    <property type="entry name" value="Na:dicarbo_symporter_sf"/>
</dbReference>
<proteinExistence type="predicted"/>
<keyword evidence="4 8" id="KW-0812">Transmembrane</keyword>
<evidence type="ECO:0000256" key="4">
    <source>
        <dbReference type="ARBA" id="ARBA00022692"/>
    </source>
</evidence>